<sequence>MRYRNRSEAGARLAELLEGYAGRGNVVVLGLARGGIVVAAEVARRLDAPLDVMLVRKLGAPGNPELAIGAVAEGGEPLVNRTFVHYLEVPEEYLEREIERQVEILERRSEIYRRGRDMLPLRNRIVILVDDGLATGSTAEASVAAAGEHGPRKIVFAAPVASRQGLERLRESADEVVCPLVPEDLQAVGYYYEDFNPVTDEDVIRILKEFSGPGG</sequence>
<feature type="domain" description="Phosphoribosyltransferase" evidence="1">
    <location>
        <begin position="9"/>
        <end position="191"/>
    </location>
</feature>
<keyword evidence="2" id="KW-0328">Glycosyltransferase</keyword>
<dbReference type="CDD" id="cd06223">
    <property type="entry name" value="PRTases_typeI"/>
    <property type="match status" value="1"/>
</dbReference>
<dbReference type="SUPFAM" id="SSF53271">
    <property type="entry name" value="PRTase-like"/>
    <property type="match status" value="1"/>
</dbReference>
<dbReference type="OrthoDB" id="9810066at2"/>
<keyword evidence="3" id="KW-1185">Reference proteome</keyword>
<gene>
    <name evidence="2" type="ORF">E0L93_15550</name>
</gene>
<dbReference type="Pfam" id="PF00156">
    <property type="entry name" value="Pribosyltran"/>
    <property type="match status" value="1"/>
</dbReference>
<organism evidence="2 3">
    <name type="scientific">Rubrobacter taiwanensis</name>
    <dbReference type="NCBI Taxonomy" id="185139"/>
    <lineage>
        <taxon>Bacteria</taxon>
        <taxon>Bacillati</taxon>
        <taxon>Actinomycetota</taxon>
        <taxon>Rubrobacteria</taxon>
        <taxon>Rubrobacterales</taxon>
        <taxon>Rubrobacteraceae</taxon>
        <taxon>Rubrobacter</taxon>
    </lineage>
</organism>
<accession>A0A4R1B7R0</accession>
<dbReference type="Gene3D" id="3.30.1310.20">
    <property type="entry name" value="PRTase-like"/>
    <property type="match status" value="1"/>
</dbReference>
<name>A0A4R1B7R0_9ACTN</name>
<dbReference type="EMBL" id="SKBU01000053">
    <property type="protein sequence ID" value="TCJ11923.1"/>
    <property type="molecule type" value="Genomic_DNA"/>
</dbReference>
<dbReference type="RefSeq" id="WP_132693002.1">
    <property type="nucleotide sequence ID" value="NZ_SKBU01000053.1"/>
</dbReference>
<dbReference type="InterPro" id="IPR029057">
    <property type="entry name" value="PRTase-like"/>
</dbReference>
<dbReference type="Proteomes" id="UP000295244">
    <property type="component" value="Unassembled WGS sequence"/>
</dbReference>
<evidence type="ECO:0000259" key="1">
    <source>
        <dbReference type="Pfam" id="PF00156"/>
    </source>
</evidence>
<dbReference type="Gene3D" id="3.40.50.2020">
    <property type="match status" value="1"/>
</dbReference>
<dbReference type="AlphaFoldDB" id="A0A4R1B7R0"/>
<proteinExistence type="predicted"/>
<dbReference type="InterPro" id="IPR000836">
    <property type="entry name" value="PRTase_dom"/>
</dbReference>
<dbReference type="GO" id="GO:0016757">
    <property type="term" value="F:glycosyltransferase activity"/>
    <property type="evidence" value="ECO:0007669"/>
    <property type="project" value="UniProtKB-KW"/>
</dbReference>
<keyword evidence="2" id="KW-0808">Transferase</keyword>
<evidence type="ECO:0000313" key="2">
    <source>
        <dbReference type="EMBL" id="TCJ11923.1"/>
    </source>
</evidence>
<reference evidence="2 3" key="1">
    <citation type="submission" date="2019-03" db="EMBL/GenBank/DDBJ databases">
        <title>Whole genome sequence of a novel Rubrobacter taiwanensis strain, isolated from Yellowstone National Park.</title>
        <authorList>
            <person name="Freed S."/>
            <person name="Ramaley R.F."/>
            <person name="Kyndt J.A."/>
        </authorList>
    </citation>
    <scope>NUCLEOTIDE SEQUENCE [LARGE SCALE GENOMIC DNA]</scope>
    <source>
        <strain evidence="2 3">Yellowstone</strain>
    </source>
</reference>
<evidence type="ECO:0000313" key="3">
    <source>
        <dbReference type="Proteomes" id="UP000295244"/>
    </source>
</evidence>
<comment type="caution">
    <text evidence="2">The sequence shown here is derived from an EMBL/GenBank/DDBJ whole genome shotgun (WGS) entry which is preliminary data.</text>
</comment>
<protein>
    <submittedName>
        <fullName evidence="2">Phosphoribosyltransferase</fullName>
    </submittedName>
</protein>